<evidence type="ECO:0000313" key="2">
    <source>
        <dbReference type="EMBL" id="KAF3208360.1"/>
    </source>
</evidence>
<comment type="caution">
    <text evidence="2">The sequence shown here is derived from an EMBL/GenBank/DDBJ whole genome shotgun (WGS) entry which is preliminary data.</text>
</comment>
<dbReference type="SUPFAM" id="SSF81383">
    <property type="entry name" value="F-box domain"/>
    <property type="match status" value="1"/>
</dbReference>
<dbReference type="InterPro" id="IPR036047">
    <property type="entry name" value="F-box-like_dom_sf"/>
</dbReference>
<name>A0A7C8QDG6_ORBOL</name>
<dbReference type="Gene3D" id="1.20.1280.50">
    <property type="match status" value="1"/>
</dbReference>
<protein>
    <recommendedName>
        <fullName evidence="1">F-box domain-containing protein</fullName>
    </recommendedName>
</protein>
<organism evidence="2 3">
    <name type="scientific">Orbilia oligospora</name>
    <name type="common">Nematode-trapping fungus</name>
    <name type="synonym">Arthrobotrys oligospora</name>
    <dbReference type="NCBI Taxonomy" id="2813651"/>
    <lineage>
        <taxon>Eukaryota</taxon>
        <taxon>Fungi</taxon>
        <taxon>Dikarya</taxon>
        <taxon>Ascomycota</taxon>
        <taxon>Pezizomycotina</taxon>
        <taxon>Orbiliomycetes</taxon>
        <taxon>Orbiliales</taxon>
        <taxon>Orbiliaceae</taxon>
        <taxon>Orbilia</taxon>
    </lineage>
</organism>
<reference evidence="2 3" key="1">
    <citation type="submission" date="2019-06" db="EMBL/GenBank/DDBJ databases">
        <authorList>
            <person name="Palmer J.M."/>
        </authorList>
    </citation>
    <scope>NUCLEOTIDE SEQUENCE [LARGE SCALE GENOMIC DNA]</scope>
    <source>
        <strain evidence="2 3">TWF106</strain>
    </source>
</reference>
<sequence length="330" mass="37617">MASFEKIPIELQAHILSFIPPWQLSAPRRVCTHWNKLIRSQLHKISYSILENRGATSGIHWLLYNNYHCDPNCQTCFEKYENNKERYPTLSSATFKRVYLVGTLDSNARICGYQIWIEKCSSTPGLSPPNIDDFKESTKRLIAEKKESWSYETYTAALWINILADPKFMPINTAKSFLYTPEYFVGNGSRCDLVISQSGLKEDLRTGFKNLPDSIQAIGIPFLAVEFKGSDESDDKVKIGFTQMKQAMEYIATWQYRDQIIFGAVAMGTQIQFYQATVTTTTLGLKTIVIGGLNINNVYKGPSVLDLKKIEDRTTIFKVLEHIEGCRPFL</sequence>
<dbReference type="SMART" id="SM00256">
    <property type="entry name" value="FBOX"/>
    <property type="match status" value="1"/>
</dbReference>
<accession>A0A7C8QDG6</accession>
<dbReference type="Pfam" id="PF00646">
    <property type="entry name" value="F-box"/>
    <property type="match status" value="1"/>
</dbReference>
<evidence type="ECO:0000313" key="3">
    <source>
        <dbReference type="Proteomes" id="UP000472727"/>
    </source>
</evidence>
<feature type="domain" description="F-box" evidence="1">
    <location>
        <begin position="1"/>
        <end position="50"/>
    </location>
</feature>
<evidence type="ECO:0000259" key="1">
    <source>
        <dbReference type="PROSITE" id="PS50181"/>
    </source>
</evidence>
<dbReference type="InterPro" id="IPR001810">
    <property type="entry name" value="F-box_dom"/>
</dbReference>
<dbReference type="PROSITE" id="PS50181">
    <property type="entry name" value="FBOX"/>
    <property type="match status" value="1"/>
</dbReference>
<proteinExistence type="predicted"/>
<dbReference type="EMBL" id="WIWS01000093">
    <property type="protein sequence ID" value="KAF3208360.1"/>
    <property type="molecule type" value="Genomic_DNA"/>
</dbReference>
<gene>
    <name evidence="2" type="ORF">TWF106_011464</name>
</gene>
<dbReference type="AlphaFoldDB" id="A0A7C8QDG6"/>
<dbReference type="Proteomes" id="UP000472727">
    <property type="component" value="Unassembled WGS sequence"/>
</dbReference>